<dbReference type="PROSITE" id="PS50885">
    <property type="entry name" value="HAMP"/>
    <property type="match status" value="2"/>
</dbReference>
<evidence type="ECO:0000313" key="10">
    <source>
        <dbReference type="EMBL" id="MBB4142578.1"/>
    </source>
</evidence>
<dbReference type="Pfam" id="PF18947">
    <property type="entry name" value="HAMP_2"/>
    <property type="match status" value="1"/>
</dbReference>
<dbReference type="InterPro" id="IPR047347">
    <property type="entry name" value="YvaQ-like_sensor"/>
</dbReference>
<dbReference type="PANTHER" id="PTHR43531:SF11">
    <property type="entry name" value="METHYL-ACCEPTING CHEMOTAXIS PROTEIN 3"/>
    <property type="match status" value="1"/>
</dbReference>
<name>A0A7W6LDZ5_9HYPH</name>
<comment type="similarity">
    <text evidence="3">Belongs to the methyl-accepting chemotaxis (MCP) protein family.</text>
</comment>
<dbReference type="SUPFAM" id="SSF58104">
    <property type="entry name" value="Methyl-accepting chemotaxis protein (MCP) signaling domain"/>
    <property type="match status" value="1"/>
</dbReference>
<dbReference type="InterPro" id="IPR003660">
    <property type="entry name" value="HAMP_dom"/>
</dbReference>
<feature type="domain" description="HAMP" evidence="9">
    <location>
        <begin position="211"/>
        <end position="264"/>
    </location>
</feature>
<dbReference type="RefSeq" id="WP_082547007.1">
    <property type="nucleotide sequence ID" value="NZ_CP049250.1"/>
</dbReference>
<feature type="region of interest" description="Disordered" evidence="5">
    <location>
        <begin position="627"/>
        <end position="650"/>
    </location>
</feature>
<dbReference type="InterPro" id="IPR000727">
    <property type="entry name" value="T_SNARE_dom"/>
</dbReference>
<gene>
    <name evidence="10" type="ORF">GGQ72_001077</name>
</gene>
<organism evidence="10 11">
    <name type="scientific">Rhizobium rhizoryzae</name>
    <dbReference type="NCBI Taxonomy" id="451876"/>
    <lineage>
        <taxon>Bacteria</taxon>
        <taxon>Pseudomonadati</taxon>
        <taxon>Pseudomonadota</taxon>
        <taxon>Alphaproteobacteria</taxon>
        <taxon>Hyphomicrobiales</taxon>
        <taxon>Rhizobiaceae</taxon>
        <taxon>Rhizobium/Agrobacterium group</taxon>
        <taxon>Rhizobium</taxon>
    </lineage>
</organism>
<dbReference type="Gene3D" id="1.10.287.950">
    <property type="entry name" value="Methyl-accepting chemotaxis protein"/>
    <property type="match status" value="1"/>
</dbReference>
<feature type="domain" description="Methyl-accepting transducer" evidence="7">
    <location>
        <begin position="377"/>
        <end position="606"/>
    </location>
</feature>
<dbReference type="InterPro" id="IPR051310">
    <property type="entry name" value="MCP_chemotaxis"/>
</dbReference>
<evidence type="ECO:0000256" key="6">
    <source>
        <dbReference type="SAM" id="Phobius"/>
    </source>
</evidence>
<evidence type="ECO:0000313" key="11">
    <source>
        <dbReference type="Proteomes" id="UP000519897"/>
    </source>
</evidence>
<dbReference type="SMART" id="SM00304">
    <property type="entry name" value="HAMP"/>
    <property type="match status" value="2"/>
</dbReference>
<dbReference type="PANTHER" id="PTHR43531">
    <property type="entry name" value="PROTEIN ICFG"/>
    <property type="match status" value="1"/>
</dbReference>
<keyword evidence="11" id="KW-1185">Reference proteome</keyword>
<evidence type="ECO:0000256" key="2">
    <source>
        <dbReference type="ARBA" id="ARBA00022500"/>
    </source>
</evidence>
<dbReference type="GO" id="GO:0006935">
    <property type="term" value="P:chemotaxis"/>
    <property type="evidence" value="ECO:0007669"/>
    <property type="project" value="UniProtKB-KW"/>
</dbReference>
<dbReference type="InterPro" id="IPR004089">
    <property type="entry name" value="MCPsignal_dom"/>
</dbReference>
<dbReference type="InterPro" id="IPR024478">
    <property type="entry name" value="HlyB_4HB_MCP"/>
</dbReference>
<evidence type="ECO:0000259" key="9">
    <source>
        <dbReference type="PROSITE" id="PS50885"/>
    </source>
</evidence>
<evidence type="ECO:0000256" key="3">
    <source>
        <dbReference type="ARBA" id="ARBA00029447"/>
    </source>
</evidence>
<keyword evidence="6" id="KW-1133">Transmembrane helix</keyword>
<dbReference type="Proteomes" id="UP000519897">
    <property type="component" value="Unassembled WGS sequence"/>
</dbReference>
<dbReference type="Gene3D" id="6.10.340.10">
    <property type="match status" value="1"/>
</dbReference>
<dbReference type="GO" id="GO:0005886">
    <property type="term" value="C:plasma membrane"/>
    <property type="evidence" value="ECO:0007669"/>
    <property type="project" value="TreeGrafter"/>
</dbReference>
<evidence type="ECO:0000259" key="7">
    <source>
        <dbReference type="PROSITE" id="PS50111"/>
    </source>
</evidence>
<feature type="transmembrane region" description="Helical" evidence="6">
    <location>
        <begin position="188"/>
        <end position="209"/>
    </location>
</feature>
<keyword evidence="2" id="KW-0145">Chemotaxis</keyword>
<keyword evidence="6" id="KW-0472">Membrane</keyword>
<dbReference type="AlphaFoldDB" id="A0A7W6LDZ5"/>
<evidence type="ECO:0000256" key="1">
    <source>
        <dbReference type="ARBA" id="ARBA00004370"/>
    </source>
</evidence>
<dbReference type="Pfam" id="PF00672">
    <property type="entry name" value="HAMP"/>
    <property type="match status" value="1"/>
</dbReference>
<feature type="domain" description="T-SNARE coiled-coil homology" evidence="8">
    <location>
        <begin position="368"/>
        <end position="430"/>
    </location>
</feature>
<proteinExistence type="inferred from homology"/>
<keyword evidence="6" id="KW-0812">Transmembrane</keyword>
<evidence type="ECO:0000259" key="8">
    <source>
        <dbReference type="PROSITE" id="PS50192"/>
    </source>
</evidence>
<evidence type="ECO:0000256" key="4">
    <source>
        <dbReference type="PROSITE-ProRule" id="PRU00284"/>
    </source>
</evidence>
<protein>
    <submittedName>
        <fullName evidence="10">Methyl-accepting chemotaxis protein</fullName>
    </submittedName>
</protein>
<dbReference type="PROSITE" id="PS50111">
    <property type="entry name" value="CHEMOTAXIS_TRANSDUC_2"/>
    <property type="match status" value="1"/>
</dbReference>
<keyword evidence="4" id="KW-0807">Transducer</keyword>
<comment type="caution">
    <text evidence="10">The sequence shown here is derived from an EMBL/GenBank/DDBJ whole genome shotgun (WGS) entry which is preliminary data.</text>
</comment>
<dbReference type="SUPFAM" id="SSF158472">
    <property type="entry name" value="HAMP domain-like"/>
    <property type="match status" value="1"/>
</dbReference>
<dbReference type="CDD" id="cd19411">
    <property type="entry name" value="MCP2201-like_sensor"/>
    <property type="match status" value="1"/>
</dbReference>
<sequence>MLRTISLKTSLTSAFALLLCLLLLQGGFALSTMRNIFGNVDGLAHDAVPSVDITNRLNISIANLRGLQTRHILTTDPQAMKDADAALTKEVKKLKDRMATYAPMISLDVERKAFAGFTAAADEYLKLNDRLVSLSRAGDKQAAASLLTGDMVKSYELMDNYADEFRDANVDEAKRMYAESATQFNKSLISNGLVLLVGMIAGIGATIFVSREVSRPIDRITKLMRKLANAEFKVEIPYLDRKNEIGDMAKAVQVFKENGIRVQQIAEQEAAFGEKCDELRQDIGHMVQAAIEGDFSRRMTITYHFKELNAFASGMNELVGNIEAGLSETRRVMSALATGDLTESMQGKFSGAFFELQQNVNSTMDTLRAIVSEVRYSIDQINSGSGELRYASDDLAKRTEQQAAALEETSSALEVITSALRQSTQRAGDAAKKVDHARVSTENSSVVVGDAIAAMERIEAASGQIGQIINVIDEIAFQTNLLALNAGVEAARAGEAGKGFAVVAQEVRELAQRSANAAKDIKALITKSGEEVGAGVRLVTATGQALSQIRTHVESINEEVHSIASSSNEQSSSLMEINQALGQMDQVTQRNAAMVEETTASTNKLADDAYHLSNLIARFKLERAGHGSQQGFANSNSRSGSVPMVAAGRG</sequence>
<comment type="subcellular location">
    <subcellularLocation>
        <location evidence="1">Membrane</location>
    </subcellularLocation>
</comment>
<dbReference type="Pfam" id="PF12729">
    <property type="entry name" value="4HB_MCP_1"/>
    <property type="match status" value="1"/>
</dbReference>
<dbReference type="GO" id="GO:0007165">
    <property type="term" value="P:signal transduction"/>
    <property type="evidence" value="ECO:0007669"/>
    <property type="project" value="UniProtKB-KW"/>
</dbReference>
<evidence type="ECO:0000256" key="5">
    <source>
        <dbReference type="SAM" id="MobiDB-lite"/>
    </source>
</evidence>
<accession>A0A7W6LDZ5</accession>
<dbReference type="Pfam" id="PF00015">
    <property type="entry name" value="MCPsignal"/>
    <property type="match status" value="1"/>
</dbReference>
<dbReference type="CDD" id="cd11386">
    <property type="entry name" value="MCP_signal"/>
    <property type="match status" value="1"/>
</dbReference>
<dbReference type="FunFam" id="1.10.287.950:FF:000001">
    <property type="entry name" value="Methyl-accepting chemotaxis sensory transducer"/>
    <property type="match status" value="1"/>
</dbReference>
<feature type="domain" description="HAMP" evidence="9">
    <location>
        <begin position="320"/>
        <end position="372"/>
    </location>
</feature>
<feature type="compositionally biased region" description="Polar residues" evidence="5">
    <location>
        <begin position="627"/>
        <end position="640"/>
    </location>
</feature>
<reference evidence="10 11" key="1">
    <citation type="submission" date="2020-08" db="EMBL/GenBank/DDBJ databases">
        <title>Genomic Encyclopedia of Type Strains, Phase IV (KMG-IV): sequencing the most valuable type-strain genomes for metagenomic binning, comparative biology and taxonomic classification.</title>
        <authorList>
            <person name="Goeker M."/>
        </authorList>
    </citation>
    <scope>NUCLEOTIDE SEQUENCE [LARGE SCALE GENOMIC DNA]</scope>
    <source>
        <strain evidence="10 11">DSM 29514</strain>
    </source>
</reference>
<dbReference type="PROSITE" id="PS50192">
    <property type="entry name" value="T_SNARE"/>
    <property type="match status" value="1"/>
</dbReference>
<dbReference type="SMART" id="SM00283">
    <property type="entry name" value="MA"/>
    <property type="match status" value="1"/>
</dbReference>
<dbReference type="GO" id="GO:0004888">
    <property type="term" value="F:transmembrane signaling receptor activity"/>
    <property type="evidence" value="ECO:0007669"/>
    <property type="project" value="TreeGrafter"/>
</dbReference>
<dbReference type="EMBL" id="JACIEC010000001">
    <property type="protein sequence ID" value="MBB4142578.1"/>
    <property type="molecule type" value="Genomic_DNA"/>
</dbReference>